<reference evidence="3" key="1">
    <citation type="journal article" date="2020" name="Stud. Mycol.">
        <title>101 Dothideomycetes genomes: A test case for predicting lifestyles and emergence of pathogens.</title>
        <authorList>
            <person name="Haridas S."/>
            <person name="Albert R."/>
            <person name="Binder M."/>
            <person name="Bloem J."/>
            <person name="LaButti K."/>
            <person name="Salamov A."/>
            <person name="Andreopoulos B."/>
            <person name="Baker S."/>
            <person name="Barry K."/>
            <person name="Bills G."/>
            <person name="Bluhm B."/>
            <person name="Cannon C."/>
            <person name="Castanera R."/>
            <person name="Culley D."/>
            <person name="Daum C."/>
            <person name="Ezra D."/>
            <person name="Gonzalez J."/>
            <person name="Henrissat B."/>
            <person name="Kuo A."/>
            <person name="Liang C."/>
            <person name="Lipzen A."/>
            <person name="Lutzoni F."/>
            <person name="Magnuson J."/>
            <person name="Mondo S."/>
            <person name="Nolan M."/>
            <person name="Ohm R."/>
            <person name="Pangilinan J."/>
            <person name="Park H.-J."/>
            <person name="Ramirez L."/>
            <person name="Alfaro M."/>
            <person name="Sun H."/>
            <person name="Tritt A."/>
            <person name="Yoshinaga Y."/>
            <person name="Zwiers L.-H."/>
            <person name="Turgeon B."/>
            <person name="Goodwin S."/>
            <person name="Spatafora J."/>
            <person name="Crous P."/>
            <person name="Grigoriev I."/>
        </authorList>
    </citation>
    <scope>NUCLEOTIDE SEQUENCE [LARGE SCALE GENOMIC DNA]</scope>
    <source>
        <strain evidence="3">CECT 20119</strain>
    </source>
</reference>
<dbReference type="OrthoDB" id="3939746at2759"/>
<organism evidence="2 3">
    <name type="scientific">Elsinoe ampelina</name>
    <dbReference type="NCBI Taxonomy" id="302913"/>
    <lineage>
        <taxon>Eukaryota</taxon>
        <taxon>Fungi</taxon>
        <taxon>Dikarya</taxon>
        <taxon>Ascomycota</taxon>
        <taxon>Pezizomycotina</taxon>
        <taxon>Dothideomycetes</taxon>
        <taxon>Dothideomycetidae</taxon>
        <taxon>Myriangiales</taxon>
        <taxon>Elsinoaceae</taxon>
        <taxon>Elsinoe</taxon>
    </lineage>
</organism>
<evidence type="ECO:0000313" key="2">
    <source>
        <dbReference type="EMBL" id="KAF2224393.1"/>
    </source>
</evidence>
<gene>
    <name evidence="2" type="ORF">BDZ85DRAFT_101429</name>
</gene>
<feature type="region of interest" description="Disordered" evidence="1">
    <location>
        <begin position="1"/>
        <end position="32"/>
    </location>
</feature>
<dbReference type="AlphaFoldDB" id="A0A6A6GFU7"/>
<sequence>MSSRRRAAANGQGDGTGYKRREYEELHPKDQQIKQTKKLCIEKNWNTPIEHCLPANIVPRIEVLEVLLGDVQKVVDEQRKRLAAGYHQDVMTDAGHGAQYDRGQYYSSLAERMTEGPSRKRLRQTTAGDGYDNPDIDPALNDTSYAAMQHHTNHANGSAVIPRRGPADMMTNNADEIHSFESHDSAAPTANLTANTSASSGSDLSKLIEATQAKAEAAKLRMKAATMEFEAGRMEAAYHEKRVKELRDAAGRGMA</sequence>
<dbReference type="EMBL" id="ML992505">
    <property type="protein sequence ID" value="KAF2224393.1"/>
    <property type="molecule type" value="Genomic_DNA"/>
</dbReference>
<feature type="compositionally biased region" description="Basic and acidic residues" evidence="1">
    <location>
        <begin position="17"/>
        <end position="32"/>
    </location>
</feature>
<keyword evidence="3" id="KW-1185">Reference proteome</keyword>
<name>A0A6A6GFU7_9PEZI</name>
<dbReference type="Proteomes" id="UP000799538">
    <property type="component" value="Unassembled WGS sequence"/>
</dbReference>
<accession>A0A6A6GFU7</accession>
<protein>
    <submittedName>
        <fullName evidence="2">Uncharacterized protein</fullName>
    </submittedName>
</protein>
<evidence type="ECO:0000256" key="1">
    <source>
        <dbReference type="SAM" id="MobiDB-lite"/>
    </source>
</evidence>
<proteinExistence type="predicted"/>
<feature type="region of interest" description="Disordered" evidence="1">
    <location>
        <begin position="112"/>
        <end position="141"/>
    </location>
</feature>
<evidence type="ECO:0000313" key="3">
    <source>
        <dbReference type="Proteomes" id="UP000799538"/>
    </source>
</evidence>